<reference evidence="2" key="1">
    <citation type="submission" date="2021-01" db="EMBL/GenBank/DDBJ databases">
        <authorList>
            <person name="Corre E."/>
            <person name="Pelletier E."/>
            <person name="Niang G."/>
            <person name="Scheremetjew M."/>
            <person name="Finn R."/>
            <person name="Kale V."/>
            <person name="Holt S."/>
            <person name="Cochrane G."/>
            <person name="Meng A."/>
            <person name="Brown T."/>
            <person name="Cohen L."/>
        </authorList>
    </citation>
    <scope>NUCLEOTIDE SEQUENCE</scope>
    <source>
        <strain evidence="2">RCC856</strain>
    </source>
</reference>
<accession>A0A7S2Z6L5</accession>
<dbReference type="InterPro" id="IPR016024">
    <property type="entry name" value="ARM-type_fold"/>
</dbReference>
<proteinExistence type="predicted"/>
<dbReference type="GO" id="GO:0005635">
    <property type="term" value="C:nuclear envelope"/>
    <property type="evidence" value="ECO:0007669"/>
    <property type="project" value="TreeGrafter"/>
</dbReference>
<evidence type="ECO:0000313" key="2">
    <source>
        <dbReference type="EMBL" id="CAE0024747.1"/>
    </source>
</evidence>
<evidence type="ECO:0000259" key="1">
    <source>
        <dbReference type="Pfam" id="PF25758"/>
    </source>
</evidence>
<dbReference type="SUPFAM" id="SSF48371">
    <property type="entry name" value="ARM repeat"/>
    <property type="match status" value="1"/>
</dbReference>
<gene>
    <name evidence="2" type="ORF">CLAU1311_LOCUS7141</name>
    <name evidence="3" type="ORF">CLAU1311_LOCUS7142</name>
</gene>
<dbReference type="PANTHER" id="PTHR10997">
    <property type="entry name" value="IMPORTIN-7, 8, 11"/>
    <property type="match status" value="1"/>
</dbReference>
<dbReference type="PANTHER" id="PTHR10997:SF7">
    <property type="entry name" value="IMPORTIN-11"/>
    <property type="match status" value="1"/>
</dbReference>
<organism evidence="2">
    <name type="scientific">Chloropicon laureae</name>
    <dbReference type="NCBI Taxonomy" id="464258"/>
    <lineage>
        <taxon>Eukaryota</taxon>
        <taxon>Viridiplantae</taxon>
        <taxon>Chlorophyta</taxon>
        <taxon>Chloropicophyceae</taxon>
        <taxon>Chloropicales</taxon>
        <taxon>Chloropicaceae</taxon>
        <taxon>Chloropicon</taxon>
    </lineage>
</organism>
<feature type="domain" description="Importin-7/11-like TPR repeats" evidence="1">
    <location>
        <begin position="433"/>
        <end position="616"/>
    </location>
</feature>
<dbReference type="InterPro" id="IPR058669">
    <property type="entry name" value="TPR_IPO7/11-like"/>
</dbReference>
<dbReference type="AlphaFoldDB" id="A0A7S2Z6L5"/>
<evidence type="ECO:0000313" key="3">
    <source>
        <dbReference type="EMBL" id="CAE0024748.1"/>
    </source>
</evidence>
<dbReference type="InterPro" id="IPR011989">
    <property type="entry name" value="ARM-like"/>
</dbReference>
<sequence>MAAGSPAEVSLWRELAAKSCTLINKCCIAAVDKHPKGFAPAVVPFLQVYVETIMHLDYHALQGVSQKRLVLMTRFLAKVFHAPAYKRGPVVLNLASAPGRPPQEVQQEEAEAQEVQLCRRAIGDFFESPIFAQLIEALITKFLLLTDEELEEWESDPEGFFLVSNLDLDIESEVRRCCAEALLLFLMERNIESTTRVVLSLAAEADKGPGADRQALRLTEACLHAIDATALLIPTGSLDYEAFIVNDLVKYLQMPSTDVVVRSLQGRILHLLVTVSSELQSEASYGHALKAGLEFLQSPDVVLALYGVKLLHKLCLADILRKGVKSVQEAQSALLRQHLGPMLGSSFQLASKLQDAETLQMALKLIAIEIEALTEQTNDTETVAMLATHVPQMWQTILALSEKEAGFGAPCQSSLINILLLLIEKVGDACLRANQLREVVFQLIGFCVNVGASHATYLLEDGLKLWRTVMLYGSEASISDSIQSSLGTLLGIIQAGKENHETLCILKVYVLLCGSEVIRGEREALVKLLVEHCLSEKGTVKEAFAALDFLYATTLVDPDLSYRLAQSAVPFLLQKVASKQLSRALLDPLLSLIALFVLWNGSLLDVFLSAGGSGGGGSDAMADELAKILLSFKSLRSVHEFLAVPGARAAGSLKRKVAVILLGFIAKYQPTRMAKYKDHVLQFGVSQVREEVQNSFSVEDLLDAKAGLTTGSEHAEVWGSSAFFAKAKEVFSRDPIYTLNLRELVGHTAEYILQAARENSDQQHVDALLTNIMGNMKV</sequence>
<dbReference type="Pfam" id="PF25758">
    <property type="entry name" value="TPR_IPO11"/>
    <property type="match status" value="1"/>
</dbReference>
<name>A0A7S2Z6L5_9CHLO</name>
<dbReference type="Gene3D" id="1.25.10.10">
    <property type="entry name" value="Leucine-rich Repeat Variant"/>
    <property type="match status" value="1"/>
</dbReference>
<dbReference type="EMBL" id="HBHU01010947">
    <property type="protein sequence ID" value="CAE0024748.1"/>
    <property type="molecule type" value="Transcribed_RNA"/>
</dbReference>
<dbReference type="GO" id="GO:0005829">
    <property type="term" value="C:cytosol"/>
    <property type="evidence" value="ECO:0007669"/>
    <property type="project" value="TreeGrafter"/>
</dbReference>
<dbReference type="EMBL" id="HBHU01010946">
    <property type="protein sequence ID" value="CAE0024747.1"/>
    <property type="molecule type" value="Transcribed_RNA"/>
</dbReference>
<dbReference type="GO" id="GO:0006606">
    <property type="term" value="P:protein import into nucleus"/>
    <property type="evidence" value="ECO:0007669"/>
    <property type="project" value="TreeGrafter"/>
</dbReference>
<protein>
    <recommendedName>
        <fullName evidence="1">Importin-7/11-like TPR repeats domain-containing protein</fullName>
    </recommendedName>
</protein>